<dbReference type="Proteomes" id="UP000299102">
    <property type="component" value="Unassembled WGS sequence"/>
</dbReference>
<protein>
    <submittedName>
        <fullName evidence="1">Uncharacterized protein</fullName>
    </submittedName>
</protein>
<name>A0A4C1UMW9_EUMVA</name>
<comment type="caution">
    <text evidence="1">The sequence shown here is derived from an EMBL/GenBank/DDBJ whole genome shotgun (WGS) entry which is preliminary data.</text>
</comment>
<reference evidence="1 2" key="1">
    <citation type="journal article" date="2019" name="Commun. Biol.">
        <title>The bagworm genome reveals a unique fibroin gene that provides high tensile strength.</title>
        <authorList>
            <person name="Kono N."/>
            <person name="Nakamura H."/>
            <person name="Ohtoshi R."/>
            <person name="Tomita M."/>
            <person name="Numata K."/>
            <person name="Arakawa K."/>
        </authorList>
    </citation>
    <scope>NUCLEOTIDE SEQUENCE [LARGE SCALE GENOMIC DNA]</scope>
</reference>
<proteinExistence type="predicted"/>
<evidence type="ECO:0000313" key="2">
    <source>
        <dbReference type="Proteomes" id="UP000299102"/>
    </source>
</evidence>
<keyword evidence="2" id="KW-1185">Reference proteome</keyword>
<sequence length="95" mass="10838">MVDDIFIVRNLLHTSSPRTCPHFFRRQLSADGGRAAARVADAGARGRTARCAPNSLIWRKRQHAHPDPMGRAQTLRYFNFNNLLLMVFVCPNEFN</sequence>
<evidence type="ECO:0000313" key="1">
    <source>
        <dbReference type="EMBL" id="GBP27778.1"/>
    </source>
</evidence>
<dbReference type="EMBL" id="BGZK01000199">
    <property type="protein sequence ID" value="GBP27778.1"/>
    <property type="molecule type" value="Genomic_DNA"/>
</dbReference>
<organism evidence="1 2">
    <name type="scientific">Eumeta variegata</name>
    <name type="common">Bagworm moth</name>
    <name type="synonym">Eumeta japonica</name>
    <dbReference type="NCBI Taxonomy" id="151549"/>
    <lineage>
        <taxon>Eukaryota</taxon>
        <taxon>Metazoa</taxon>
        <taxon>Ecdysozoa</taxon>
        <taxon>Arthropoda</taxon>
        <taxon>Hexapoda</taxon>
        <taxon>Insecta</taxon>
        <taxon>Pterygota</taxon>
        <taxon>Neoptera</taxon>
        <taxon>Endopterygota</taxon>
        <taxon>Lepidoptera</taxon>
        <taxon>Glossata</taxon>
        <taxon>Ditrysia</taxon>
        <taxon>Tineoidea</taxon>
        <taxon>Psychidae</taxon>
        <taxon>Oiketicinae</taxon>
        <taxon>Eumeta</taxon>
    </lineage>
</organism>
<gene>
    <name evidence="1" type="ORF">EVAR_94180_1</name>
</gene>
<accession>A0A4C1UMW9</accession>
<dbReference type="AlphaFoldDB" id="A0A4C1UMW9"/>